<evidence type="ECO:0000313" key="1">
    <source>
        <dbReference type="EMBL" id="OGZ23551.1"/>
    </source>
</evidence>
<accession>A0A1G2EE06</accession>
<proteinExistence type="predicted"/>
<dbReference type="AlphaFoldDB" id="A0A1G2EE06"/>
<dbReference type="EMBL" id="MHMG01000014">
    <property type="protein sequence ID" value="OGZ23551.1"/>
    <property type="molecule type" value="Genomic_DNA"/>
</dbReference>
<protein>
    <submittedName>
        <fullName evidence="1">Uncharacterized protein</fullName>
    </submittedName>
</protein>
<sequence>MGNPESQEGLKPDVHYIKFGVSSKTLEKLNDNVGAVWLYKSADDLKVNLYSDLDWGGTKQEVTSSCTSLPSKNYSSIELAWQNPGVYLCKDSEGKECSVYTSSQTKLADGFNDNVRSIRFKNSPATQYGAVLHEDQNYEGICWAVDQFTNISPVTMTGGVSSITVFLRPEASQGKGVTLYDDIEYQGESVGPYPSDQPALGDFNDKARSIKIDGNYMALLFRDDNYGNECEVLKNSDPNLLIGNTVVCKGLFCIGSGVNSVMVIPVKK</sequence>
<reference evidence="1 2" key="1">
    <citation type="journal article" date="2016" name="Nat. Commun.">
        <title>Thousands of microbial genomes shed light on interconnected biogeochemical processes in an aquifer system.</title>
        <authorList>
            <person name="Anantharaman K."/>
            <person name="Brown C.T."/>
            <person name="Hug L.A."/>
            <person name="Sharon I."/>
            <person name="Castelle C.J."/>
            <person name="Probst A.J."/>
            <person name="Thomas B.C."/>
            <person name="Singh A."/>
            <person name="Wilkins M.J."/>
            <person name="Karaoz U."/>
            <person name="Brodie E.L."/>
            <person name="Williams K.H."/>
            <person name="Hubbard S.S."/>
            <person name="Banfield J.F."/>
        </authorList>
    </citation>
    <scope>NUCLEOTIDE SEQUENCE [LARGE SCALE GENOMIC DNA]</scope>
</reference>
<gene>
    <name evidence="1" type="ORF">A3A08_01640</name>
</gene>
<dbReference type="Proteomes" id="UP000176406">
    <property type="component" value="Unassembled WGS sequence"/>
</dbReference>
<dbReference type="SUPFAM" id="SSF49695">
    <property type="entry name" value="gamma-Crystallin-like"/>
    <property type="match status" value="2"/>
</dbReference>
<name>A0A1G2EE06_9BACT</name>
<dbReference type="InterPro" id="IPR011024">
    <property type="entry name" value="G_crystallin-like"/>
</dbReference>
<evidence type="ECO:0000313" key="2">
    <source>
        <dbReference type="Proteomes" id="UP000176406"/>
    </source>
</evidence>
<organism evidence="1 2">
    <name type="scientific">Candidatus Nealsonbacteria bacterium RIFCSPLOWO2_01_FULL_41_9</name>
    <dbReference type="NCBI Taxonomy" id="1801671"/>
    <lineage>
        <taxon>Bacteria</taxon>
        <taxon>Candidatus Nealsoniibacteriota</taxon>
    </lineage>
</organism>
<dbReference type="Pfam" id="PF03995">
    <property type="entry name" value="Inhibitor_I36"/>
    <property type="match status" value="1"/>
</dbReference>
<dbReference type="Gene3D" id="2.60.20.10">
    <property type="entry name" value="Crystallins"/>
    <property type="match status" value="1"/>
</dbReference>
<comment type="caution">
    <text evidence="1">The sequence shown here is derived from an EMBL/GenBank/DDBJ whole genome shotgun (WGS) entry which is preliminary data.</text>
</comment>